<name>A0A2W7HYS4_9FLAO</name>
<organism evidence="2 3">
    <name type="scientific">Mesonia algae</name>
    <dbReference type="NCBI Taxonomy" id="213248"/>
    <lineage>
        <taxon>Bacteria</taxon>
        <taxon>Pseudomonadati</taxon>
        <taxon>Bacteroidota</taxon>
        <taxon>Flavobacteriia</taxon>
        <taxon>Flavobacteriales</taxon>
        <taxon>Flavobacteriaceae</taxon>
        <taxon>Mesonia</taxon>
    </lineage>
</organism>
<proteinExistence type="predicted"/>
<feature type="signal peptide" evidence="1">
    <location>
        <begin position="1"/>
        <end position="21"/>
    </location>
</feature>
<dbReference type="AlphaFoldDB" id="A0A2W7HYS4"/>
<evidence type="ECO:0000256" key="1">
    <source>
        <dbReference type="SAM" id="SignalP"/>
    </source>
</evidence>
<evidence type="ECO:0008006" key="4">
    <source>
        <dbReference type="Google" id="ProtNLM"/>
    </source>
</evidence>
<dbReference type="Proteomes" id="UP000249542">
    <property type="component" value="Unassembled WGS sequence"/>
</dbReference>
<gene>
    <name evidence="2" type="ORF">LX95_02229</name>
</gene>
<keyword evidence="1" id="KW-0732">Signal</keyword>
<accession>A0A2W7HYS4</accession>
<sequence length="173" mass="19680">MNFLKNLFIFILFCFSLTSTSQTFSSSNGNDFWSNLRYGGSLGLGFGDDYFTGSLAPSAIYPFNEYFSTGVGLNLTYVNDDHYKAFVYGGSVLGILTPFQQLQFSAEFEQLRVNRQLKTFDETLEENYWYPALFLGGGYVVGNVTIGVRYDILYKEDKSIYGSAFMPFVRVYF</sequence>
<protein>
    <recommendedName>
        <fullName evidence="4">Alpha-ketoglutarate decarboxylase</fullName>
    </recommendedName>
</protein>
<dbReference type="EMBL" id="QKYV01000006">
    <property type="protein sequence ID" value="PZW39089.1"/>
    <property type="molecule type" value="Genomic_DNA"/>
</dbReference>
<dbReference type="RefSeq" id="WP_111541515.1">
    <property type="nucleotide sequence ID" value="NZ_QKYV01000006.1"/>
</dbReference>
<keyword evidence="3" id="KW-1185">Reference proteome</keyword>
<evidence type="ECO:0000313" key="2">
    <source>
        <dbReference type="EMBL" id="PZW39089.1"/>
    </source>
</evidence>
<reference evidence="2 3" key="1">
    <citation type="submission" date="2018-06" db="EMBL/GenBank/DDBJ databases">
        <title>Genomic Encyclopedia of Archaeal and Bacterial Type Strains, Phase II (KMG-II): from individual species to whole genera.</title>
        <authorList>
            <person name="Goeker M."/>
        </authorList>
    </citation>
    <scope>NUCLEOTIDE SEQUENCE [LARGE SCALE GENOMIC DNA]</scope>
    <source>
        <strain evidence="2 3">DSM 15361</strain>
    </source>
</reference>
<evidence type="ECO:0000313" key="3">
    <source>
        <dbReference type="Proteomes" id="UP000249542"/>
    </source>
</evidence>
<comment type="caution">
    <text evidence="2">The sequence shown here is derived from an EMBL/GenBank/DDBJ whole genome shotgun (WGS) entry which is preliminary data.</text>
</comment>
<feature type="chain" id="PRO_5016179861" description="Alpha-ketoglutarate decarboxylase" evidence="1">
    <location>
        <begin position="22"/>
        <end position="173"/>
    </location>
</feature>